<dbReference type="EMBL" id="LSZP01000062">
    <property type="protein sequence ID" value="KXU33984.1"/>
    <property type="molecule type" value="Genomic_DNA"/>
</dbReference>
<evidence type="ECO:0000256" key="1">
    <source>
        <dbReference type="ARBA" id="ARBA00004442"/>
    </source>
</evidence>
<dbReference type="GO" id="GO:1990281">
    <property type="term" value="C:efflux pump complex"/>
    <property type="evidence" value="ECO:0007669"/>
    <property type="project" value="TreeGrafter"/>
</dbReference>
<feature type="transmembrane region" description="Helical" evidence="8">
    <location>
        <begin position="56"/>
        <end position="75"/>
    </location>
</feature>
<dbReference type="InterPro" id="IPR051906">
    <property type="entry name" value="TolC-like"/>
</dbReference>
<keyword evidence="8" id="KW-1133">Transmembrane helix</keyword>
<evidence type="ECO:0000313" key="9">
    <source>
        <dbReference type="EMBL" id="KXU33984.1"/>
    </source>
</evidence>
<dbReference type="Proteomes" id="UP000071392">
    <property type="component" value="Unassembled WGS sequence"/>
</dbReference>
<name>A0A139SHM3_9BACT</name>
<dbReference type="Pfam" id="PF02321">
    <property type="entry name" value="OEP"/>
    <property type="match status" value="2"/>
</dbReference>
<gene>
    <name evidence="9" type="ORF">AXK12_08070</name>
</gene>
<dbReference type="STRING" id="1548208.AXK12_08070"/>
<evidence type="ECO:0000256" key="7">
    <source>
        <dbReference type="ARBA" id="ARBA00023237"/>
    </source>
</evidence>
<evidence type="ECO:0000256" key="6">
    <source>
        <dbReference type="ARBA" id="ARBA00023136"/>
    </source>
</evidence>
<dbReference type="OrthoDB" id="189189at2"/>
<keyword evidence="10" id="KW-1185">Reference proteome</keyword>
<evidence type="ECO:0000313" key="10">
    <source>
        <dbReference type="Proteomes" id="UP000071392"/>
    </source>
</evidence>
<accession>A0A139SHM3</accession>
<sequence>MSACARVLSKSVFAVKAELGPPQFRASMSARGLLSFDAPPFVFHTPMLPRIFRTRFPFFAAFSFSLVAMPGLGFVRAAEVRILAAAEVDALFTHEADTFVGVHAEAPGSAGLHELLVAREFTLGEALGVVSQSSLEVLISREAVTQAIEAQRQTRSGLLPRVTLDAAQRRSQVATLGGAPQPSPSNRFDGALNARLDLVNPVNLARYSAARAAVTVAQLGEAGTRQAILAAVAETYFAHLRNLERTRVLEDNIARAQRLLELATHQLNAGVATQIDVTRAEALVVVAEQALIQQGTVVHSSELALKRLLAFDNMHAPLALAPFELPRALPSRRRDEGEVFAHRAELRAARALLEQNLIEIRAARSNRLPSLALVGNYGYASAVAFNGDERKAWTTSAAVSVPIFDGAQTRAMTRQARSRHRAQTLRVRSLENQVSAEHQLAMQDAASRLAQIGVAETQLALAREELDLAEKRFEQGVADNREIIEAQGRLATAEDNLVEAIFLYNVSRVELARAQGEVLEILSGGNDL</sequence>
<evidence type="ECO:0000256" key="4">
    <source>
        <dbReference type="ARBA" id="ARBA00022452"/>
    </source>
</evidence>
<keyword evidence="4" id="KW-1134">Transmembrane beta strand</keyword>
<comment type="subcellular location">
    <subcellularLocation>
        <location evidence="1">Cell outer membrane</location>
    </subcellularLocation>
</comment>
<keyword evidence="6 8" id="KW-0472">Membrane</keyword>
<evidence type="ECO:0000256" key="8">
    <source>
        <dbReference type="SAM" id="Phobius"/>
    </source>
</evidence>
<dbReference type="PANTHER" id="PTHR30026:SF20">
    <property type="entry name" value="OUTER MEMBRANE PROTEIN TOLC"/>
    <property type="match status" value="1"/>
</dbReference>
<keyword evidence="5 8" id="KW-0812">Transmembrane</keyword>
<keyword evidence="3" id="KW-0813">Transport</keyword>
<reference evidence="9 10" key="1">
    <citation type="submission" date="2016-02" db="EMBL/GenBank/DDBJ databases">
        <authorList>
            <person name="Wen L."/>
            <person name="He K."/>
            <person name="Yang H."/>
        </authorList>
    </citation>
    <scope>NUCLEOTIDE SEQUENCE [LARGE SCALE GENOMIC DNA]</scope>
    <source>
        <strain evidence="9 10">CV41</strain>
    </source>
</reference>
<keyword evidence="7" id="KW-0998">Cell outer membrane</keyword>
<evidence type="ECO:0008006" key="11">
    <source>
        <dbReference type="Google" id="ProtNLM"/>
    </source>
</evidence>
<dbReference type="Gene3D" id="1.20.1600.10">
    <property type="entry name" value="Outer membrane efflux proteins (OEP)"/>
    <property type="match status" value="1"/>
</dbReference>
<evidence type="ECO:0000256" key="5">
    <source>
        <dbReference type="ARBA" id="ARBA00022692"/>
    </source>
</evidence>
<evidence type="ECO:0000256" key="2">
    <source>
        <dbReference type="ARBA" id="ARBA00007613"/>
    </source>
</evidence>
<organism evidence="9 10">
    <name type="scientific">Cephaloticoccus capnophilus</name>
    <dbReference type="NCBI Taxonomy" id="1548208"/>
    <lineage>
        <taxon>Bacteria</taxon>
        <taxon>Pseudomonadati</taxon>
        <taxon>Verrucomicrobiota</taxon>
        <taxon>Opitutia</taxon>
        <taxon>Opitutales</taxon>
        <taxon>Opitutaceae</taxon>
        <taxon>Cephaloticoccus</taxon>
    </lineage>
</organism>
<dbReference type="GO" id="GO:0015288">
    <property type="term" value="F:porin activity"/>
    <property type="evidence" value="ECO:0007669"/>
    <property type="project" value="TreeGrafter"/>
</dbReference>
<dbReference type="AlphaFoldDB" id="A0A139SHM3"/>
<dbReference type="RefSeq" id="WP_068713237.1">
    <property type="nucleotide sequence ID" value="NZ_LSZP01000062.1"/>
</dbReference>
<dbReference type="GO" id="GO:0015562">
    <property type="term" value="F:efflux transmembrane transporter activity"/>
    <property type="evidence" value="ECO:0007669"/>
    <property type="project" value="InterPro"/>
</dbReference>
<dbReference type="PANTHER" id="PTHR30026">
    <property type="entry name" value="OUTER MEMBRANE PROTEIN TOLC"/>
    <property type="match status" value="1"/>
</dbReference>
<dbReference type="SUPFAM" id="SSF56954">
    <property type="entry name" value="Outer membrane efflux proteins (OEP)"/>
    <property type="match status" value="1"/>
</dbReference>
<dbReference type="GO" id="GO:0009279">
    <property type="term" value="C:cell outer membrane"/>
    <property type="evidence" value="ECO:0007669"/>
    <property type="project" value="UniProtKB-SubCell"/>
</dbReference>
<comment type="caution">
    <text evidence="9">The sequence shown here is derived from an EMBL/GenBank/DDBJ whole genome shotgun (WGS) entry which is preliminary data.</text>
</comment>
<dbReference type="InterPro" id="IPR003423">
    <property type="entry name" value="OMP_efflux"/>
</dbReference>
<evidence type="ECO:0000256" key="3">
    <source>
        <dbReference type="ARBA" id="ARBA00022448"/>
    </source>
</evidence>
<comment type="similarity">
    <text evidence="2">Belongs to the outer membrane factor (OMF) (TC 1.B.17) family.</text>
</comment>
<proteinExistence type="inferred from homology"/>
<protein>
    <recommendedName>
        <fullName evidence="11">Transporter</fullName>
    </recommendedName>
</protein>